<keyword evidence="9" id="KW-0833">Ubl conjugation pathway</keyword>
<dbReference type="Proteomes" id="UP001162483">
    <property type="component" value="Unassembled WGS sequence"/>
</dbReference>
<gene>
    <name evidence="16" type="ORF">SPARVUS_LOCUS7301455</name>
</gene>
<feature type="compositionally biased region" description="Polar residues" evidence="14">
    <location>
        <begin position="9"/>
        <end position="23"/>
    </location>
</feature>
<dbReference type="EMBL" id="CATNWA010014439">
    <property type="protein sequence ID" value="CAI9571786.1"/>
    <property type="molecule type" value="Genomic_DNA"/>
</dbReference>
<dbReference type="PROSITE" id="PS51872">
    <property type="entry name" value="ZF_ZBR"/>
    <property type="match status" value="1"/>
</dbReference>
<keyword evidence="11" id="KW-0539">Nucleus</keyword>
<comment type="subcellular location">
    <subcellularLocation>
        <location evidence="2">Cytoplasm</location>
    </subcellularLocation>
    <subcellularLocation>
        <location evidence="1">Nucleus</location>
    </subcellularLocation>
</comment>
<evidence type="ECO:0000256" key="11">
    <source>
        <dbReference type="ARBA" id="ARBA00023242"/>
    </source>
</evidence>
<evidence type="ECO:0000256" key="12">
    <source>
        <dbReference type="ARBA" id="ARBA00023306"/>
    </source>
</evidence>
<evidence type="ECO:0000256" key="2">
    <source>
        <dbReference type="ARBA" id="ARBA00004496"/>
    </source>
</evidence>
<dbReference type="InterPro" id="IPR044064">
    <property type="entry name" value="ZF_ZBR"/>
</dbReference>
<dbReference type="CDD" id="cd20364">
    <property type="entry name" value="BRcat_RBR_FBXO5"/>
    <property type="match status" value="1"/>
</dbReference>
<dbReference type="Gene3D" id="2.20.25.20">
    <property type="match status" value="1"/>
</dbReference>
<keyword evidence="8" id="KW-0498">Mitosis</keyword>
<evidence type="ECO:0000313" key="16">
    <source>
        <dbReference type="EMBL" id="CAI9571786.1"/>
    </source>
</evidence>
<keyword evidence="10" id="KW-0862">Zinc</keyword>
<protein>
    <recommendedName>
        <fullName evidence="15">ZBR-type domain-containing protein</fullName>
    </recommendedName>
</protein>
<evidence type="ECO:0000313" key="17">
    <source>
        <dbReference type="Proteomes" id="UP001162483"/>
    </source>
</evidence>
<feature type="domain" description="ZBR-type" evidence="15">
    <location>
        <begin position="323"/>
        <end position="371"/>
    </location>
</feature>
<feature type="compositionally biased region" description="Basic and acidic residues" evidence="14">
    <location>
        <begin position="63"/>
        <end position="72"/>
    </location>
</feature>
<evidence type="ECO:0000256" key="5">
    <source>
        <dbReference type="ARBA" id="ARBA00022618"/>
    </source>
</evidence>
<evidence type="ECO:0000256" key="14">
    <source>
        <dbReference type="SAM" id="MobiDB-lite"/>
    </source>
</evidence>
<evidence type="ECO:0000256" key="4">
    <source>
        <dbReference type="ARBA" id="ARBA00022490"/>
    </source>
</evidence>
<keyword evidence="7 13" id="KW-0863">Zinc-finger</keyword>
<dbReference type="PANTHER" id="PTHR15493:SF8">
    <property type="entry name" value="F-BOX ONLY PROTEIN 5"/>
    <property type="match status" value="1"/>
</dbReference>
<evidence type="ECO:0000256" key="7">
    <source>
        <dbReference type="ARBA" id="ARBA00022771"/>
    </source>
</evidence>
<evidence type="ECO:0000259" key="15">
    <source>
        <dbReference type="PROSITE" id="PS51872"/>
    </source>
</evidence>
<dbReference type="PANTHER" id="PTHR15493">
    <property type="entry name" value="F-BOX ONLY PROTEIN 5 AND 43"/>
    <property type="match status" value="1"/>
</dbReference>
<feature type="region of interest" description="Disordered" evidence="14">
    <location>
        <begin position="1"/>
        <end position="72"/>
    </location>
</feature>
<organism evidence="16 17">
    <name type="scientific">Staurois parvus</name>
    <dbReference type="NCBI Taxonomy" id="386267"/>
    <lineage>
        <taxon>Eukaryota</taxon>
        <taxon>Metazoa</taxon>
        <taxon>Chordata</taxon>
        <taxon>Craniata</taxon>
        <taxon>Vertebrata</taxon>
        <taxon>Euteleostomi</taxon>
        <taxon>Amphibia</taxon>
        <taxon>Batrachia</taxon>
        <taxon>Anura</taxon>
        <taxon>Neobatrachia</taxon>
        <taxon>Ranoidea</taxon>
        <taxon>Ranidae</taxon>
        <taxon>Staurois</taxon>
    </lineage>
</organism>
<dbReference type="InterPro" id="IPR036047">
    <property type="entry name" value="F-box-like_dom_sf"/>
</dbReference>
<evidence type="ECO:0000256" key="6">
    <source>
        <dbReference type="ARBA" id="ARBA00022723"/>
    </source>
</evidence>
<keyword evidence="6" id="KW-0479">Metal-binding</keyword>
<evidence type="ECO:0000256" key="9">
    <source>
        <dbReference type="ARBA" id="ARBA00022786"/>
    </source>
</evidence>
<keyword evidence="17" id="KW-1185">Reference proteome</keyword>
<dbReference type="InterPro" id="IPR001810">
    <property type="entry name" value="F-box_dom"/>
</dbReference>
<feature type="compositionally biased region" description="Basic and acidic residues" evidence="14">
    <location>
        <begin position="24"/>
        <end position="39"/>
    </location>
</feature>
<evidence type="ECO:0000256" key="10">
    <source>
        <dbReference type="ARBA" id="ARBA00022833"/>
    </source>
</evidence>
<comment type="pathway">
    <text evidence="3">Protein modification; protein ubiquitination.</text>
</comment>
<evidence type="ECO:0000256" key="13">
    <source>
        <dbReference type="PROSITE-ProRule" id="PRU01220"/>
    </source>
</evidence>
<evidence type="ECO:0000256" key="3">
    <source>
        <dbReference type="ARBA" id="ARBA00004906"/>
    </source>
</evidence>
<reference evidence="16" key="1">
    <citation type="submission" date="2023-05" db="EMBL/GenBank/DDBJ databases">
        <authorList>
            <person name="Stuckert A."/>
        </authorList>
    </citation>
    <scope>NUCLEOTIDE SEQUENCE</scope>
</reference>
<dbReference type="InterPro" id="IPR047147">
    <property type="entry name" value="FBX5_43"/>
</dbReference>
<keyword evidence="12" id="KW-0131">Cell cycle</keyword>
<evidence type="ECO:0000256" key="8">
    <source>
        <dbReference type="ARBA" id="ARBA00022776"/>
    </source>
</evidence>
<keyword evidence="5" id="KW-0132">Cell division</keyword>
<dbReference type="SUPFAM" id="SSF81383">
    <property type="entry name" value="F-box domain"/>
    <property type="match status" value="1"/>
</dbReference>
<proteinExistence type="predicted"/>
<comment type="caution">
    <text evidence="16">The sequence shown here is derived from an EMBL/GenBank/DDBJ whole genome shotgun (WGS) entry which is preliminary data.</text>
</comment>
<accession>A0ABN9DKU9</accession>
<evidence type="ECO:0000256" key="1">
    <source>
        <dbReference type="ARBA" id="ARBA00004123"/>
    </source>
</evidence>
<sequence length="396" mass="44965">MKCGYKSPTKLSPSKSRHNSSPTKQHDCSPTKHEQEPCKEYGSPQKPDCLETNIEHLSPTRVDSSKQDRPVNNKENLLSRLEAAEVNDVDCSPLQDSGYASILHNDSQSQDEEDEFSSSCLPSFETPKQLSLQSEKPASVFTSMLPALRFEEAVCSTLKKSCKRSPRFDWDAIEEVASREAYGLDKLIGKKMGLERLDILGELFKRDFKHLLSKILKHLSAIDLINVICVSSTWRKILQRDSWAYSIYHKCHKEICEKEARKEEHTATRDSSLFRVPLASVQKVASAACCISKKKCYKKNSSAPHSRHTEFNEVGKTLNNDQSLKICRDCGSPAKYDSYLHRAICTRASCQLDFCTLCNCEYHFSKDCMISVTRNHKYLSQPLPGSKKSKQNLRRL</sequence>
<keyword evidence="4" id="KW-0963">Cytoplasm</keyword>
<dbReference type="Pfam" id="PF00646">
    <property type="entry name" value="F-box"/>
    <property type="match status" value="1"/>
</dbReference>
<name>A0ABN9DKU9_9NEOB</name>